<evidence type="ECO:0000313" key="10">
    <source>
        <dbReference type="EMBL" id="CAB5221925.1"/>
    </source>
</evidence>
<dbReference type="PANTHER" id="PTHR35861:SF1">
    <property type="entry name" value="PHAGE TAIL SHEATH PROTEIN"/>
    <property type="match status" value="1"/>
</dbReference>
<keyword evidence="5" id="KW-0946">Virion</keyword>
<sequence>MAFQLSPGVLVTEKDLTSVVPAVATTAGGFVGHFAWGPVDQVTTIDSENALVTTFGKPTGTNFESWFTAANFLSYGNNLQVIRVVDKSTNKNAMANAAATAVAITNEDVYQATYSGGGTGLGEWVAKYPGTLGNSLKVSMADANTFSTWAYASNFDTAPLTSTYVSDKGGSFDEIHIAVIDEDGAFTGVNGTVLEKFAYLSKASDAKKPDGTIAFYKNAINDQSKYIWWAAHTANVAGSGTAWGSTANASLFANLTSNVTVSLSGGTIAAPTDGNIQSGLAVFANSEAYDVSLIPLADASATVATYAINSVAEARKDAIVFVSPTKANVVNNVGSEATSIVAFRNSLPSSSYAVLDSGWKYQYDRYNDIYRWVPLNGDTAGLAVRTDFVADPWFSPAGFNRGQVKNVVKLAYSPSATDRDALYKAGVNPVVTFPGNGTVLYGDKTLLSKPSAFDRINVRRLFIVLEKAIATAAKFQLFEFNDPFTRAQFRNLVEPFLRDVQGRRGITDFKVVCDESNNTAQVIDTNNFVADIYIKPARAINFIQLNFIATRSGISFEEVGA</sequence>
<keyword evidence="5" id="KW-1229">Viral tail sheath protein</keyword>
<evidence type="ECO:0000256" key="3">
    <source>
        <dbReference type="ARBA" id="ARBA00022732"/>
    </source>
</evidence>
<accession>A0A6J7WYF9</accession>
<dbReference type="InterPro" id="IPR035089">
    <property type="entry name" value="Phage_sheath_subtilisin"/>
</dbReference>
<evidence type="ECO:0000256" key="1">
    <source>
        <dbReference type="ARBA" id="ARBA00008005"/>
    </source>
</evidence>
<dbReference type="GO" id="GO:0098027">
    <property type="term" value="C:virus tail, sheath"/>
    <property type="evidence" value="ECO:0007669"/>
    <property type="project" value="UniProtKB-KW"/>
</dbReference>
<dbReference type="Pfam" id="PF17482">
    <property type="entry name" value="Phage_sheath_1C"/>
    <property type="match status" value="1"/>
</dbReference>
<dbReference type="InterPro" id="IPR052042">
    <property type="entry name" value="Tail_sheath_structural"/>
</dbReference>
<protein>
    <submittedName>
        <fullName evidence="10">Tail sheath protein</fullName>
    </submittedName>
</protein>
<evidence type="ECO:0000256" key="2">
    <source>
        <dbReference type="ARBA" id="ARBA00022595"/>
    </source>
</evidence>
<feature type="domain" description="Tail sheath protein subtilisin-like" evidence="8">
    <location>
        <begin position="284"/>
        <end position="446"/>
    </location>
</feature>
<name>A0A6J7WYF9_9CAUD</name>
<keyword evidence="6" id="KW-1171">Viral genome ejection through host cell envelope</keyword>
<feature type="domain" description="Tail sheath protein C-terminal" evidence="9">
    <location>
        <begin position="448"/>
        <end position="547"/>
    </location>
</feature>
<evidence type="ECO:0000256" key="4">
    <source>
        <dbReference type="ARBA" id="ARBA00022766"/>
    </source>
</evidence>
<comment type="similarity">
    <text evidence="1">Belongs to the myoviridae tail sheath protein family.</text>
</comment>
<keyword evidence="2" id="KW-1162">Viral penetration into host cytoplasm</keyword>
<organism evidence="10">
    <name type="scientific">uncultured Caudovirales phage</name>
    <dbReference type="NCBI Taxonomy" id="2100421"/>
    <lineage>
        <taxon>Viruses</taxon>
        <taxon>Duplodnaviria</taxon>
        <taxon>Heunggongvirae</taxon>
        <taxon>Uroviricota</taxon>
        <taxon>Caudoviricetes</taxon>
        <taxon>Peduoviridae</taxon>
        <taxon>Maltschvirus</taxon>
        <taxon>Maltschvirus maltsch</taxon>
    </lineage>
</organism>
<proteinExistence type="inferred from homology"/>
<evidence type="ECO:0000256" key="5">
    <source>
        <dbReference type="ARBA" id="ARBA00023003"/>
    </source>
</evidence>
<evidence type="ECO:0000259" key="8">
    <source>
        <dbReference type="Pfam" id="PF04984"/>
    </source>
</evidence>
<dbReference type="InterPro" id="IPR020287">
    <property type="entry name" value="Tail_sheath_C"/>
</dbReference>
<dbReference type="Gene3D" id="3.40.50.11780">
    <property type="match status" value="2"/>
</dbReference>
<dbReference type="PANTHER" id="PTHR35861">
    <property type="match status" value="1"/>
</dbReference>
<keyword evidence="7" id="KW-1160">Virus entry into host cell</keyword>
<dbReference type="GO" id="GO:0099000">
    <property type="term" value="P:symbiont genome ejection through host cell envelope, contractile tail mechanism"/>
    <property type="evidence" value="ECO:0007669"/>
    <property type="project" value="UniProtKB-KW"/>
</dbReference>
<dbReference type="Pfam" id="PF04984">
    <property type="entry name" value="Phage_sheath_1"/>
    <property type="match status" value="1"/>
</dbReference>
<evidence type="ECO:0000256" key="6">
    <source>
        <dbReference type="ARBA" id="ARBA00023009"/>
    </source>
</evidence>
<reference evidence="10" key="1">
    <citation type="submission" date="2020-05" db="EMBL/GenBank/DDBJ databases">
        <authorList>
            <person name="Chiriac C."/>
            <person name="Salcher M."/>
            <person name="Ghai R."/>
            <person name="Kavagutti S V."/>
        </authorList>
    </citation>
    <scope>NUCLEOTIDE SEQUENCE</scope>
</reference>
<dbReference type="EMBL" id="LR798294">
    <property type="protein sequence ID" value="CAB5221925.1"/>
    <property type="molecule type" value="Genomic_DNA"/>
</dbReference>
<evidence type="ECO:0000259" key="9">
    <source>
        <dbReference type="Pfam" id="PF17482"/>
    </source>
</evidence>
<evidence type="ECO:0000256" key="7">
    <source>
        <dbReference type="ARBA" id="ARBA00023296"/>
    </source>
</evidence>
<gene>
    <name evidence="10" type="ORF">UFOVP242_143</name>
</gene>
<keyword evidence="4" id="KW-1242">Viral contractile tail ejection system</keyword>
<keyword evidence="3" id="KW-1227">Viral tail protein</keyword>